<sequence>MTGPSLSDSDEDEVFHDARYSAEEEADLLSQSITHKAEANKLFSSARYSEAISTYDRALSFCPNYLDYEIAVLRSNISACHLKLEDWKAAVEAATASIDRLDKALPPQPRKESASGEGAGDGTSTNAKTSASASADSTDVVELLDGDGDEESEEAQLKKLQEEDRRKEDIQRIRAKALMRRARAKMELGGWANLQGAEEDYKALLAMGNLPVQDERVVRKALRELPGLVNSAREKEVAEMMGKLKDLGNGILKPFGLSTDNFKFTKDGKSGGYNMSFEK</sequence>
<organism evidence="2 3">
    <name type="scientific">Blastomyces parvus</name>
    <dbReference type="NCBI Taxonomy" id="2060905"/>
    <lineage>
        <taxon>Eukaryota</taxon>
        <taxon>Fungi</taxon>
        <taxon>Dikarya</taxon>
        <taxon>Ascomycota</taxon>
        <taxon>Pezizomycotina</taxon>
        <taxon>Eurotiomycetes</taxon>
        <taxon>Eurotiomycetidae</taxon>
        <taxon>Onygenales</taxon>
        <taxon>Ajellomycetaceae</taxon>
        <taxon>Blastomyces</taxon>
    </lineage>
</organism>
<dbReference type="EMBL" id="PDNC01000048">
    <property type="protein sequence ID" value="PGH03497.1"/>
    <property type="molecule type" value="Genomic_DNA"/>
</dbReference>
<keyword evidence="3" id="KW-1185">Reference proteome</keyword>
<name>A0A2B7X412_9EURO</name>
<protein>
    <recommendedName>
        <fullName evidence="4">Tetratricopeptide repeat protein 1</fullName>
    </recommendedName>
</protein>
<comment type="caution">
    <text evidence="2">The sequence shown here is derived from an EMBL/GenBank/DDBJ whole genome shotgun (WGS) entry which is preliminary data.</text>
</comment>
<feature type="compositionally biased region" description="Basic and acidic residues" evidence="1">
    <location>
        <begin position="100"/>
        <end position="114"/>
    </location>
</feature>
<evidence type="ECO:0000313" key="3">
    <source>
        <dbReference type="Proteomes" id="UP000224080"/>
    </source>
</evidence>
<feature type="compositionally biased region" description="Low complexity" evidence="1">
    <location>
        <begin position="123"/>
        <end position="139"/>
    </location>
</feature>
<feature type="compositionally biased region" description="Basic and acidic residues" evidence="1">
    <location>
        <begin position="155"/>
        <end position="166"/>
    </location>
</feature>
<dbReference type="STRING" id="2060905.A0A2B7X412"/>
<evidence type="ECO:0000256" key="1">
    <source>
        <dbReference type="SAM" id="MobiDB-lite"/>
    </source>
</evidence>
<dbReference type="InterPro" id="IPR052769">
    <property type="entry name" value="TPR_domain_protein"/>
</dbReference>
<feature type="region of interest" description="Disordered" evidence="1">
    <location>
        <begin position="147"/>
        <end position="166"/>
    </location>
</feature>
<dbReference type="Gene3D" id="1.25.40.10">
    <property type="entry name" value="Tetratricopeptide repeat domain"/>
    <property type="match status" value="1"/>
</dbReference>
<feature type="region of interest" description="Disordered" evidence="1">
    <location>
        <begin position="100"/>
        <end position="139"/>
    </location>
</feature>
<reference evidence="2 3" key="1">
    <citation type="submission" date="2017-10" db="EMBL/GenBank/DDBJ databases">
        <title>Comparative genomics in systemic dimorphic fungi from Ajellomycetaceae.</title>
        <authorList>
            <person name="Munoz J.F."/>
            <person name="Mcewen J.G."/>
            <person name="Clay O.K."/>
            <person name="Cuomo C.A."/>
        </authorList>
    </citation>
    <scope>NUCLEOTIDE SEQUENCE [LARGE SCALE GENOMIC DNA]</scope>
    <source>
        <strain evidence="2 3">UAMH130</strain>
    </source>
</reference>
<proteinExistence type="predicted"/>
<dbReference type="PANTHER" id="PTHR46014:SF1">
    <property type="entry name" value="TETRATRICOPEPTIDE REPEAT PROTEIN 1"/>
    <property type="match status" value="1"/>
</dbReference>
<dbReference type="Proteomes" id="UP000224080">
    <property type="component" value="Unassembled WGS sequence"/>
</dbReference>
<dbReference type="SUPFAM" id="SSF48452">
    <property type="entry name" value="TPR-like"/>
    <property type="match status" value="1"/>
</dbReference>
<dbReference type="InterPro" id="IPR011990">
    <property type="entry name" value="TPR-like_helical_dom_sf"/>
</dbReference>
<evidence type="ECO:0008006" key="4">
    <source>
        <dbReference type="Google" id="ProtNLM"/>
    </source>
</evidence>
<dbReference type="PANTHER" id="PTHR46014">
    <property type="entry name" value="TETRATRICOPEPTIDE REPEAT PROTEIN 1"/>
    <property type="match status" value="1"/>
</dbReference>
<gene>
    <name evidence="2" type="ORF">GX51_04072</name>
</gene>
<evidence type="ECO:0000313" key="2">
    <source>
        <dbReference type="EMBL" id="PGH03497.1"/>
    </source>
</evidence>
<dbReference type="OrthoDB" id="1872379at2759"/>
<accession>A0A2B7X412</accession>
<dbReference type="AlphaFoldDB" id="A0A2B7X412"/>